<dbReference type="PANTHER" id="PTHR30532">
    <property type="entry name" value="IRON III DICITRATE-BINDING PERIPLASMIC PROTEIN"/>
    <property type="match status" value="1"/>
</dbReference>
<dbReference type="SUPFAM" id="SSF53807">
    <property type="entry name" value="Helical backbone' metal receptor"/>
    <property type="match status" value="1"/>
</dbReference>
<dbReference type="PANTHER" id="PTHR30532:SF26">
    <property type="entry name" value="IRON(3+)-HYDROXAMATE-BINDING PROTEIN FHUD"/>
    <property type="match status" value="1"/>
</dbReference>
<evidence type="ECO:0000256" key="2">
    <source>
        <dbReference type="ARBA" id="ARBA00022729"/>
    </source>
</evidence>
<dbReference type="GO" id="GO:0030288">
    <property type="term" value="C:outer membrane-bounded periplasmic space"/>
    <property type="evidence" value="ECO:0007669"/>
    <property type="project" value="TreeGrafter"/>
</dbReference>
<evidence type="ECO:0008006" key="5">
    <source>
        <dbReference type="Google" id="ProtNLM"/>
    </source>
</evidence>
<dbReference type="Gene3D" id="3.40.50.1980">
    <property type="entry name" value="Nitrogenase molybdenum iron protein domain"/>
    <property type="match status" value="1"/>
</dbReference>
<proteinExistence type="predicted"/>
<keyword evidence="4" id="KW-1185">Reference proteome</keyword>
<dbReference type="Proteomes" id="UP000271031">
    <property type="component" value="Unassembled WGS sequence"/>
</dbReference>
<dbReference type="AlphaFoldDB" id="A0A3M8DY35"/>
<reference evidence="3 4" key="1">
    <citation type="submission" date="2018-10" db="EMBL/GenBank/DDBJ databases">
        <title>Phylogenomics of Brevibacillus.</title>
        <authorList>
            <person name="Dunlap C."/>
        </authorList>
    </citation>
    <scope>NUCLEOTIDE SEQUENCE [LARGE SCALE GENOMIC DNA]</scope>
    <source>
        <strain evidence="3 4">JCM 15716</strain>
    </source>
</reference>
<dbReference type="EMBL" id="RHHQ01000003">
    <property type="protein sequence ID" value="RNB92455.1"/>
    <property type="molecule type" value="Genomic_DNA"/>
</dbReference>
<organism evidence="3 4">
    <name type="scientific">Brevibacillus fluminis</name>
    <dbReference type="NCBI Taxonomy" id="511487"/>
    <lineage>
        <taxon>Bacteria</taxon>
        <taxon>Bacillati</taxon>
        <taxon>Bacillota</taxon>
        <taxon>Bacilli</taxon>
        <taxon>Bacillales</taxon>
        <taxon>Paenibacillaceae</taxon>
        <taxon>Brevibacillus</taxon>
    </lineage>
</organism>
<protein>
    <recommendedName>
        <fullName evidence="5">Fe/B12 periplasmic-binding domain-containing protein</fullName>
    </recommendedName>
</protein>
<accession>A0A3M8DY35</accession>
<gene>
    <name evidence="3" type="ORF">EDM56_01780</name>
</gene>
<keyword evidence="1" id="KW-0813">Transport</keyword>
<sequence>MDSGGETKWLHQNRAVETRRFGQGIAMVFESIVFSEIENESVREAMRAHGFFLRLRGIGRWIFGDNAGRGCQAVYNALQIKMPSVNNTKNQTLQLSMETLPQYAADYRFLTTYDPKEKGDQLKKLKESKVWQGLKAAKNNTIFYNDFNTFYRYDPIAIMGKIDLIVDMLIKRAEENKKKQ</sequence>
<comment type="caution">
    <text evidence="3">The sequence shown here is derived from an EMBL/GenBank/DDBJ whole genome shotgun (WGS) entry which is preliminary data.</text>
</comment>
<evidence type="ECO:0000313" key="4">
    <source>
        <dbReference type="Proteomes" id="UP000271031"/>
    </source>
</evidence>
<evidence type="ECO:0000313" key="3">
    <source>
        <dbReference type="EMBL" id="RNB92455.1"/>
    </source>
</evidence>
<evidence type="ECO:0000256" key="1">
    <source>
        <dbReference type="ARBA" id="ARBA00022448"/>
    </source>
</evidence>
<dbReference type="InterPro" id="IPR051313">
    <property type="entry name" value="Bact_iron-sidero_bind"/>
</dbReference>
<name>A0A3M8DY35_9BACL</name>
<keyword evidence="2" id="KW-0732">Signal</keyword>
<dbReference type="OrthoDB" id="2241086at2"/>